<gene>
    <name evidence="1" type="ORF">AW171_hschr42619</name>
</gene>
<dbReference type="AlphaFoldDB" id="A0A0X8HSL6"/>
<dbReference type="EMBL" id="CP014244">
    <property type="protein sequence ID" value="AMD20712.1"/>
    <property type="molecule type" value="Genomic_DNA"/>
</dbReference>
<evidence type="ECO:0000313" key="1">
    <source>
        <dbReference type="EMBL" id="AMD20712.1"/>
    </source>
</evidence>
<keyword evidence="2" id="KW-1185">Reference proteome</keyword>
<evidence type="ECO:0000313" key="2">
    <source>
        <dbReference type="Proteomes" id="UP000243052"/>
    </source>
</evidence>
<organism evidence="1 2">
    <name type="scientific">Eremothecium sinecaudum</name>
    <dbReference type="NCBI Taxonomy" id="45286"/>
    <lineage>
        <taxon>Eukaryota</taxon>
        <taxon>Fungi</taxon>
        <taxon>Dikarya</taxon>
        <taxon>Ascomycota</taxon>
        <taxon>Saccharomycotina</taxon>
        <taxon>Saccharomycetes</taxon>
        <taxon>Saccharomycetales</taxon>
        <taxon>Saccharomycetaceae</taxon>
        <taxon>Eremothecium</taxon>
    </lineage>
</organism>
<sequence>MLMSRANIYANQIDAHSNEAMKLKLSPRYPGIETGLYDYLSEKYDEYDHQMETAEDEKDNPFNSNNLVYCNDEDEDEAKFIGLSEYEKLQKQNLDHFSEVCNKIMGVEPFPQYYEQVLETKGPDMGDITRTEQDDEDDYLIFEEHINQVFRQTGQISAERIKEEMSNWFLRLNKRVYGKLTCRSSKFKSFCKSWMAVKPPKKEYWTMLENFLGPGGIAYDYILESMDDKSFEPGAELFENTVLPKIDGLAERIRVLTSALHVLEDGDSCDDAKLDLVDDYCQEYMCSDYVVDASDTTDITDTTDATDVSDVTDLSNETDATEVSDTSKCHMIPKLSSSLVTPGRWKEPKPHILFAGKKTRVYHPFQSPTDYLAEVTHDDSLAPGPLDIDTTCQQFKTKYKDLVVVYLRWDFVQKSGQSPGTGPFGWFFLMFSNGTTVPVYITERVHRVVFEKTEDGSSESEAVEMEWPESLKMPVNNNKRWEGRSVYIPMDEVSKDHVCRSKEEAVDRYYDTLNSLEIQTDEVISNQ</sequence>
<dbReference type="RefSeq" id="XP_017987708.1">
    <property type="nucleotide sequence ID" value="XM_018131714.1"/>
</dbReference>
<reference evidence="1 2" key="1">
    <citation type="submission" date="2016-01" db="EMBL/GenBank/DDBJ databases">
        <title>Genome sequence of the yeast Holleya sinecauda.</title>
        <authorList>
            <person name="Dietrich F.S."/>
        </authorList>
    </citation>
    <scope>NUCLEOTIDE SEQUENCE [LARGE SCALE GENOMIC DNA]</scope>
    <source>
        <strain evidence="1 2">ATCC 58844</strain>
    </source>
</reference>
<protein>
    <submittedName>
        <fullName evidence="1">HDL032Cp</fullName>
    </submittedName>
</protein>
<dbReference type="Proteomes" id="UP000243052">
    <property type="component" value="Chromosome iv"/>
</dbReference>
<accession>A0A0X8HSL6</accession>
<name>A0A0X8HSL6_9SACH</name>
<dbReference type="OrthoDB" id="4042287at2759"/>
<proteinExistence type="predicted"/>
<dbReference type="GeneID" id="28723972"/>